<keyword evidence="1" id="KW-0808">Transferase</keyword>
<dbReference type="SUPFAM" id="SSF53756">
    <property type="entry name" value="UDP-Glycosyltransferase/glycogen phosphorylase"/>
    <property type="match status" value="1"/>
</dbReference>
<dbReference type="AlphaFoldDB" id="X0VNC7"/>
<proteinExistence type="predicted"/>
<organism evidence="3">
    <name type="scientific">marine sediment metagenome</name>
    <dbReference type="NCBI Taxonomy" id="412755"/>
    <lineage>
        <taxon>unclassified sequences</taxon>
        <taxon>metagenomes</taxon>
        <taxon>ecological metagenomes</taxon>
    </lineage>
</organism>
<dbReference type="Pfam" id="PF00534">
    <property type="entry name" value="Glycos_transf_1"/>
    <property type="match status" value="1"/>
</dbReference>
<comment type="caution">
    <text evidence="3">The sequence shown here is derived from an EMBL/GenBank/DDBJ whole genome shotgun (WGS) entry which is preliminary data.</text>
</comment>
<feature type="domain" description="Glycosyl transferase family 1" evidence="2">
    <location>
        <begin position="41"/>
        <end position="197"/>
    </location>
</feature>
<dbReference type="InterPro" id="IPR001296">
    <property type="entry name" value="Glyco_trans_1"/>
</dbReference>
<protein>
    <recommendedName>
        <fullName evidence="2">Glycosyl transferase family 1 domain-containing protein</fullName>
    </recommendedName>
</protein>
<reference evidence="3" key="1">
    <citation type="journal article" date="2014" name="Front. Microbiol.">
        <title>High frequency of phylogenetically diverse reductive dehalogenase-homologous genes in deep subseafloor sedimentary metagenomes.</title>
        <authorList>
            <person name="Kawai M."/>
            <person name="Futagami T."/>
            <person name="Toyoda A."/>
            <person name="Takaki Y."/>
            <person name="Nishi S."/>
            <person name="Hori S."/>
            <person name="Arai W."/>
            <person name="Tsubouchi T."/>
            <person name="Morono Y."/>
            <person name="Uchiyama I."/>
            <person name="Ito T."/>
            <person name="Fujiyama A."/>
            <person name="Inagaki F."/>
            <person name="Takami H."/>
        </authorList>
    </citation>
    <scope>NUCLEOTIDE SEQUENCE</scope>
    <source>
        <strain evidence="3">Expedition CK06-06</strain>
    </source>
</reference>
<name>X0VNC7_9ZZZZ</name>
<evidence type="ECO:0000313" key="3">
    <source>
        <dbReference type="EMBL" id="GAG02041.1"/>
    </source>
</evidence>
<accession>X0VNC7</accession>
<sequence length="239" mass="27272">MVLSQFMQDKLINIHSIPEEKIYINPGGVDLDRFRPPLNKMEIRKKVSIPADKFVLLTVRNLVPRMGLENLIKAMALVQNRVNNIYLVIGGEGILRRKLQELIKELNLESSVNLCGFVSEDHLPLYYQMADFFILPTVALEGFGLITVEAMACGTPVLGTPVGGTKEILGKFNSTFLFKDTSPESIAELILDKYKHYKDKPDEYKQLSQECRSFVEKNYSWERNISEIEALFAQVKKEK</sequence>
<dbReference type="Gene3D" id="3.40.50.2000">
    <property type="entry name" value="Glycogen Phosphorylase B"/>
    <property type="match status" value="2"/>
</dbReference>
<evidence type="ECO:0000259" key="2">
    <source>
        <dbReference type="Pfam" id="PF00534"/>
    </source>
</evidence>
<dbReference type="GO" id="GO:0016757">
    <property type="term" value="F:glycosyltransferase activity"/>
    <property type="evidence" value="ECO:0007669"/>
    <property type="project" value="InterPro"/>
</dbReference>
<dbReference type="PANTHER" id="PTHR46401">
    <property type="entry name" value="GLYCOSYLTRANSFERASE WBBK-RELATED"/>
    <property type="match status" value="1"/>
</dbReference>
<dbReference type="GO" id="GO:0009103">
    <property type="term" value="P:lipopolysaccharide biosynthetic process"/>
    <property type="evidence" value="ECO:0007669"/>
    <property type="project" value="TreeGrafter"/>
</dbReference>
<dbReference type="CDD" id="cd03801">
    <property type="entry name" value="GT4_PimA-like"/>
    <property type="match status" value="1"/>
</dbReference>
<dbReference type="EMBL" id="BARS01023930">
    <property type="protein sequence ID" value="GAG02041.1"/>
    <property type="molecule type" value="Genomic_DNA"/>
</dbReference>
<dbReference type="PANTHER" id="PTHR46401:SF2">
    <property type="entry name" value="GLYCOSYLTRANSFERASE WBBK-RELATED"/>
    <property type="match status" value="1"/>
</dbReference>
<gene>
    <name evidence="3" type="ORF">S01H1_38059</name>
</gene>
<evidence type="ECO:0000256" key="1">
    <source>
        <dbReference type="ARBA" id="ARBA00022679"/>
    </source>
</evidence>